<dbReference type="Proteomes" id="UP000031637">
    <property type="component" value="Chromosome"/>
</dbReference>
<comment type="pathway">
    <text evidence="1">Lipid metabolism.</text>
</comment>
<evidence type="ECO:0000259" key="7">
    <source>
        <dbReference type="SMART" id="SM00563"/>
    </source>
</evidence>
<proteinExistence type="predicted"/>
<dbReference type="EMBL" id="AP012547">
    <property type="protein sequence ID" value="BAO29160.1"/>
    <property type="molecule type" value="Genomic_DNA"/>
</dbReference>
<dbReference type="SUPFAM" id="SSF69593">
    <property type="entry name" value="Glycerol-3-phosphate (1)-acyltransferase"/>
    <property type="match status" value="1"/>
</dbReference>
<name>W0SEF5_9PROT</name>
<dbReference type="CDD" id="cd07989">
    <property type="entry name" value="LPLAT_AGPAT-like"/>
    <property type="match status" value="1"/>
</dbReference>
<gene>
    <name evidence="8" type="ORF">SUTH_01360</name>
</gene>
<keyword evidence="3 8" id="KW-0808">Transferase</keyword>
<evidence type="ECO:0000313" key="8">
    <source>
        <dbReference type="EMBL" id="BAO29160.1"/>
    </source>
</evidence>
<dbReference type="KEGG" id="shd:SUTH_01360"/>
<evidence type="ECO:0000256" key="5">
    <source>
        <dbReference type="ARBA" id="ARBA00023315"/>
    </source>
</evidence>
<dbReference type="Pfam" id="PF01553">
    <property type="entry name" value="Acyltransferase"/>
    <property type="match status" value="1"/>
</dbReference>
<dbReference type="GO" id="GO:0006654">
    <property type="term" value="P:phosphatidic acid biosynthetic process"/>
    <property type="evidence" value="ECO:0007669"/>
    <property type="project" value="TreeGrafter"/>
</dbReference>
<keyword evidence="5 8" id="KW-0012">Acyltransferase</keyword>
<dbReference type="AlphaFoldDB" id="W0SEF5"/>
<keyword evidence="6" id="KW-0812">Transmembrane</keyword>
<keyword evidence="9" id="KW-1185">Reference proteome</keyword>
<evidence type="ECO:0000256" key="4">
    <source>
        <dbReference type="ARBA" id="ARBA00023098"/>
    </source>
</evidence>
<feature type="domain" description="Phospholipid/glycerol acyltransferase" evidence="7">
    <location>
        <begin position="74"/>
        <end position="186"/>
    </location>
</feature>
<keyword evidence="6" id="KW-0472">Membrane</keyword>
<evidence type="ECO:0000313" key="9">
    <source>
        <dbReference type="Proteomes" id="UP000031637"/>
    </source>
</evidence>
<organism evidence="8 9">
    <name type="scientific">Sulfuritalea hydrogenivorans sk43H</name>
    <dbReference type="NCBI Taxonomy" id="1223802"/>
    <lineage>
        <taxon>Bacteria</taxon>
        <taxon>Pseudomonadati</taxon>
        <taxon>Pseudomonadota</taxon>
        <taxon>Betaproteobacteria</taxon>
        <taxon>Nitrosomonadales</taxon>
        <taxon>Sterolibacteriaceae</taxon>
        <taxon>Sulfuritalea</taxon>
    </lineage>
</organism>
<dbReference type="SMART" id="SM00563">
    <property type="entry name" value="PlsC"/>
    <property type="match status" value="1"/>
</dbReference>
<evidence type="ECO:0000256" key="6">
    <source>
        <dbReference type="SAM" id="Phobius"/>
    </source>
</evidence>
<dbReference type="PANTHER" id="PTHR10434:SF64">
    <property type="entry name" value="1-ACYL-SN-GLYCEROL-3-PHOSPHATE ACYLTRANSFERASE-RELATED"/>
    <property type="match status" value="1"/>
</dbReference>
<dbReference type="HOGENOM" id="CLU_027938_0_1_4"/>
<keyword evidence="6" id="KW-1133">Transmembrane helix</keyword>
<reference evidence="8 9" key="1">
    <citation type="journal article" date="2014" name="Syst. Appl. Microbiol.">
        <title>Complete genomes of freshwater sulfur oxidizers Sulfuricella denitrificans skB26 and Sulfuritalea hydrogenivorans sk43H: genetic insights into the sulfur oxidation pathway of betaproteobacteria.</title>
        <authorList>
            <person name="Watanabe T."/>
            <person name="Kojima H."/>
            <person name="Fukui M."/>
        </authorList>
    </citation>
    <scope>NUCLEOTIDE SEQUENCE [LARGE SCALE GENOMIC DNA]</scope>
    <source>
        <strain evidence="8">DSM22779</strain>
    </source>
</reference>
<dbReference type="InterPro" id="IPR002123">
    <property type="entry name" value="Plipid/glycerol_acylTrfase"/>
</dbReference>
<keyword evidence="2" id="KW-0444">Lipid biosynthesis</keyword>
<evidence type="ECO:0000256" key="1">
    <source>
        <dbReference type="ARBA" id="ARBA00005189"/>
    </source>
</evidence>
<evidence type="ECO:0000256" key="2">
    <source>
        <dbReference type="ARBA" id="ARBA00022516"/>
    </source>
</evidence>
<sequence>MRTAPLHISRFPRLRLLPVGLLLLYGALQVALLFPFGGAAFRQRLKRRWSRQLLAVLGIRLAAADDVLSGLEHGLLVANHISFIDIAVINAVLPSAFVAKSEVARWPLIGWLAGRADTIFIQRGSRKAAHQAHRQMVEALLAGRRLAIFPEGTTTAGDRLLPFHAALFQSAIDAAVPVHAIALSYRAANGARSTAPAYIDDMSLADCLLTVLQADRLVAHLSLAASFDPPPPDRRHLAHRCHGTIAAALAHAESRSNAQPPGNEAEITR</sequence>
<feature type="transmembrane region" description="Helical" evidence="6">
    <location>
        <begin position="20"/>
        <end position="41"/>
    </location>
</feature>
<dbReference type="GO" id="GO:0003841">
    <property type="term" value="F:1-acylglycerol-3-phosphate O-acyltransferase activity"/>
    <property type="evidence" value="ECO:0007669"/>
    <property type="project" value="TreeGrafter"/>
</dbReference>
<protein>
    <submittedName>
        <fullName evidence="8">Lyso-ornithine lipid acyltransferase</fullName>
    </submittedName>
</protein>
<dbReference type="STRING" id="1223802.SUTH_01360"/>
<dbReference type="PANTHER" id="PTHR10434">
    <property type="entry name" value="1-ACYL-SN-GLYCEROL-3-PHOSPHATE ACYLTRANSFERASE"/>
    <property type="match status" value="1"/>
</dbReference>
<keyword evidence="4" id="KW-0443">Lipid metabolism</keyword>
<accession>W0SEF5</accession>
<evidence type="ECO:0000256" key="3">
    <source>
        <dbReference type="ARBA" id="ARBA00022679"/>
    </source>
</evidence>